<dbReference type="Pfam" id="PF20461">
    <property type="entry name" value="DUF6714"/>
    <property type="match status" value="1"/>
</dbReference>
<comment type="caution">
    <text evidence="1">The sequence shown here is derived from an EMBL/GenBank/DDBJ whole genome shotgun (WGS) entry which is preliminary data.</text>
</comment>
<accession>A0A177LXB5</accession>
<name>A0A177LXB5_METMH</name>
<dbReference type="EMBL" id="LUUH01000094">
    <property type="protein sequence ID" value="OAH97913.1"/>
    <property type="molecule type" value="Genomic_DNA"/>
</dbReference>
<proteinExistence type="predicted"/>
<dbReference type="InterPro" id="IPR046560">
    <property type="entry name" value="DUF6714"/>
</dbReference>
<dbReference type="AlphaFoldDB" id="A0A177LXB5"/>
<sequence length="139" mass="16529">MPDENELVFHENGCFECDGLKNDLEDYRNKAITGKAIRLVHQELSSLSAKGWQWVLPHYLRFCLTPEAEYNRMETEFLIYSLRPSPEFEQETLLRLSLLDKEQINCLIHFLSWCENQQHWKDYCLEDIGRAQKFLSSIK</sequence>
<organism evidence="1 2">
    <name type="scientific">Methylomonas methanica</name>
    <dbReference type="NCBI Taxonomy" id="421"/>
    <lineage>
        <taxon>Bacteria</taxon>
        <taxon>Pseudomonadati</taxon>
        <taxon>Pseudomonadota</taxon>
        <taxon>Gammaproteobacteria</taxon>
        <taxon>Methylococcales</taxon>
        <taxon>Methylococcaceae</taxon>
        <taxon>Methylomonas</taxon>
    </lineage>
</organism>
<evidence type="ECO:0000313" key="1">
    <source>
        <dbReference type="EMBL" id="OAH97913.1"/>
    </source>
</evidence>
<protein>
    <submittedName>
        <fullName evidence="1">Uncharacterized protein</fullName>
    </submittedName>
</protein>
<dbReference type="Proteomes" id="UP000077763">
    <property type="component" value="Unassembled WGS sequence"/>
</dbReference>
<gene>
    <name evidence="1" type="ORF">A1353_22375</name>
</gene>
<evidence type="ECO:0000313" key="2">
    <source>
        <dbReference type="Proteomes" id="UP000077763"/>
    </source>
</evidence>
<reference evidence="1 2" key="1">
    <citation type="submission" date="2016-03" db="EMBL/GenBank/DDBJ databases">
        <authorList>
            <person name="Ploux O."/>
        </authorList>
    </citation>
    <scope>NUCLEOTIDE SEQUENCE [LARGE SCALE GENOMIC DNA]</scope>
    <source>
        <strain evidence="1 2">R-45371</strain>
    </source>
</reference>